<evidence type="ECO:0000313" key="2">
    <source>
        <dbReference type="Proteomes" id="UP000034137"/>
    </source>
</evidence>
<proteinExistence type="predicted"/>
<comment type="caution">
    <text evidence="1">The sequence shown here is derived from an EMBL/GenBank/DDBJ whole genome shotgun (WGS) entry which is preliminary data.</text>
</comment>
<protein>
    <submittedName>
        <fullName evidence="1">Uncharacterized protein</fullName>
    </submittedName>
</protein>
<dbReference type="Gene3D" id="3.40.50.1240">
    <property type="entry name" value="Phosphoglycerate mutase-like"/>
    <property type="match status" value="1"/>
</dbReference>
<accession>A0A0G0Q5B4</accession>
<reference evidence="1 2" key="1">
    <citation type="journal article" date="2015" name="Nature">
        <title>rRNA introns, odd ribosomes, and small enigmatic genomes across a large radiation of phyla.</title>
        <authorList>
            <person name="Brown C.T."/>
            <person name="Hug L.A."/>
            <person name="Thomas B.C."/>
            <person name="Sharon I."/>
            <person name="Castelle C.J."/>
            <person name="Singh A."/>
            <person name="Wilkins M.J."/>
            <person name="Williams K.H."/>
            <person name="Banfield J.F."/>
        </authorList>
    </citation>
    <scope>NUCLEOTIDE SEQUENCE [LARGE SCALE GENOMIC DNA]</scope>
</reference>
<dbReference type="SUPFAM" id="SSF53254">
    <property type="entry name" value="Phosphoglycerate mutase-like"/>
    <property type="match status" value="1"/>
</dbReference>
<sequence length="161" mass="18471">MRYLGIGRHGATNFVAGTQERRLSFEGQEDLRSLSRQLKSIVGDDVVVITSDQTHAMQSGRILANELKAELRHFFELSSRDTSIPVNVPRALELIRSFDKNGAVTIETHAEYCNELPCHFVTDDMKGREFLNRTIQKGCMLFFDFELKIIRYLECESQQAR</sequence>
<name>A0A0G0Q5B4_9BACT</name>
<evidence type="ECO:0000313" key="1">
    <source>
        <dbReference type="EMBL" id="KKR32566.1"/>
    </source>
</evidence>
<dbReference type="Proteomes" id="UP000034137">
    <property type="component" value="Unassembled WGS sequence"/>
</dbReference>
<gene>
    <name evidence="1" type="ORF">UT64_C0029G0010</name>
</gene>
<organism evidence="1 2">
    <name type="scientific">Candidatus Falkowbacteria bacterium GW2011_GWF2_39_8</name>
    <dbReference type="NCBI Taxonomy" id="1618642"/>
    <lineage>
        <taxon>Bacteria</taxon>
        <taxon>Candidatus Falkowiibacteriota</taxon>
    </lineage>
</organism>
<dbReference type="InterPro" id="IPR029033">
    <property type="entry name" value="His_PPase_superfam"/>
</dbReference>
<dbReference type="EMBL" id="LBXO01000029">
    <property type="protein sequence ID" value="KKR32566.1"/>
    <property type="molecule type" value="Genomic_DNA"/>
</dbReference>
<dbReference type="AlphaFoldDB" id="A0A0G0Q5B4"/>